<dbReference type="InterPro" id="IPR003004">
    <property type="entry name" value="GspF/PilC"/>
</dbReference>
<reference evidence="10" key="1">
    <citation type="journal article" date="2020" name="mSystems">
        <title>Genome- and Community-Level Interaction Insights into Carbon Utilization and Element Cycling Functions of Hydrothermarchaeota in Hydrothermal Sediment.</title>
        <authorList>
            <person name="Zhou Z."/>
            <person name="Liu Y."/>
            <person name="Xu W."/>
            <person name="Pan J."/>
            <person name="Luo Z.H."/>
            <person name="Li M."/>
        </authorList>
    </citation>
    <scope>NUCLEOTIDE SEQUENCE [LARGE SCALE GENOMIC DNA]</scope>
    <source>
        <strain evidence="10">SpSt-776</strain>
    </source>
</reference>
<dbReference type="PANTHER" id="PTHR30012:SF0">
    <property type="entry name" value="TYPE II SECRETION SYSTEM PROTEIN F-RELATED"/>
    <property type="match status" value="1"/>
</dbReference>
<comment type="similarity">
    <text evidence="2">Belongs to the GSP F family.</text>
</comment>
<dbReference type="Gene3D" id="1.20.81.30">
    <property type="entry name" value="Type II secretion system (T2SS), domain F"/>
    <property type="match status" value="2"/>
</dbReference>
<keyword evidence="6 8" id="KW-1133">Transmembrane helix</keyword>
<dbReference type="InterPro" id="IPR018076">
    <property type="entry name" value="T2SS_GspF_dom"/>
</dbReference>
<feature type="transmembrane region" description="Helical" evidence="8">
    <location>
        <begin position="169"/>
        <end position="191"/>
    </location>
</feature>
<dbReference type="Pfam" id="PF00482">
    <property type="entry name" value="T2SSF"/>
    <property type="match status" value="2"/>
</dbReference>
<dbReference type="GO" id="GO:0005886">
    <property type="term" value="C:plasma membrane"/>
    <property type="evidence" value="ECO:0007669"/>
    <property type="project" value="UniProtKB-SubCell"/>
</dbReference>
<dbReference type="PANTHER" id="PTHR30012">
    <property type="entry name" value="GENERAL SECRETION PATHWAY PROTEIN"/>
    <property type="match status" value="1"/>
</dbReference>
<evidence type="ECO:0000256" key="6">
    <source>
        <dbReference type="ARBA" id="ARBA00022989"/>
    </source>
</evidence>
<gene>
    <name evidence="10" type="ORF">ENV62_05135</name>
</gene>
<dbReference type="InterPro" id="IPR042094">
    <property type="entry name" value="T2SS_GspF_sf"/>
</dbReference>
<comment type="subcellular location">
    <subcellularLocation>
        <location evidence="1">Cell inner membrane</location>
        <topology evidence="1">Multi-pass membrane protein</topology>
    </subcellularLocation>
</comment>
<organism evidence="10">
    <name type="scientific">Desulfobacca acetoxidans</name>
    <dbReference type="NCBI Taxonomy" id="60893"/>
    <lineage>
        <taxon>Bacteria</taxon>
        <taxon>Pseudomonadati</taxon>
        <taxon>Thermodesulfobacteriota</taxon>
        <taxon>Desulfobaccia</taxon>
        <taxon>Desulfobaccales</taxon>
        <taxon>Desulfobaccaceae</taxon>
        <taxon>Desulfobacca</taxon>
    </lineage>
</organism>
<feature type="domain" description="Type II secretion system protein GspF" evidence="9">
    <location>
        <begin position="70"/>
        <end position="192"/>
    </location>
</feature>
<accession>A0A7C3SIM1</accession>
<evidence type="ECO:0000256" key="4">
    <source>
        <dbReference type="ARBA" id="ARBA00022519"/>
    </source>
</evidence>
<keyword evidence="3" id="KW-1003">Cell membrane</keyword>
<protein>
    <submittedName>
        <fullName evidence="10">Type II secretion system protein GspF</fullName>
    </submittedName>
</protein>
<evidence type="ECO:0000256" key="5">
    <source>
        <dbReference type="ARBA" id="ARBA00022692"/>
    </source>
</evidence>
<evidence type="ECO:0000256" key="8">
    <source>
        <dbReference type="SAM" id="Phobius"/>
    </source>
</evidence>
<dbReference type="AlphaFoldDB" id="A0A7C3SIM1"/>
<feature type="transmembrane region" description="Helical" evidence="8">
    <location>
        <begin position="368"/>
        <end position="396"/>
    </location>
</feature>
<evidence type="ECO:0000256" key="1">
    <source>
        <dbReference type="ARBA" id="ARBA00004429"/>
    </source>
</evidence>
<evidence type="ECO:0000259" key="9">
    <source>
        <dbReference type="Pfam" id="PF00482"/>
    </source>
</evidence>
<evidence type="ECO:0000256" key="2">
    <source>
        <dbReference type="ARBA" id="ARBA00005745"/>
    </source>
</evidence>
<dbReference type="PRINTS" id="PR00812">
    <property type="entry name" value="BCTERIALGSPF"/>
</dbReference>
<comment type="caution">
    <text evidence="10">The sequence shown here is derived from an EMBL/GenBank/DDBJ whole genome shotgun (WGS) entry which is preliminary data.</text>
</comment>
<feature type="domain" description="Type II secretion system protein GspF" evidence="9">
    <location>
        <begin position="272"/>
        <end position="394"/>
    </location>
</feature>
<keyword evidence="7 8" id="KW-0472">Membrane</keyword>
<sequence length="403" mass="45010">MPIFYYRAADSAGNVISGNVESRDERAVVQHLHEGGLIPLNISLKEPCEPTWRSFLSGRRRISRTELVHFTNELAVLLQAGLPLDRSLKILREITKRPELKATLDQVYRDVQAGKSLSEALARHRAFSPFYLSLVEAGEVGGFLEIALQRLGDYLKAVGEFRHHLLTSLIYPLVLAGVGGLSIILMLLWVVPRFEMFFLEMGQSLFWSTRFLLALSAAFRSFWWAGLLLIALAAFLLFRYFHTPQGRLALDRWRLKAPFWGDLTQGVAAAFFAKTLGTLLKSGVPLVTALEVVTTSVSNRYLARSLDTVVDDVKKGQSLSGRLRKSALFPELFLEMIAVGEETGRLADMLLNASDSLESDARTRVRRLLAVLEPALILTMALVVGFVIVSLLLPILNLYEIKL</sequence>
<proteinExistence type="inferred from homology"/>
<feature type="transmembrane region" description="Helical" evidence="8">
    <location>
        <begin position="211"/>
        <end position="238"/>
    </location>
</feature>
<name>A0A7C3SIM1_9BACT</name>
<dbReference type="FunFam" id="1.20.81.30:FF:000001">
    <property type="entry name" value="Type II secretion system protein F"/>
    <property type="match status" value="2"/>
</dbReference>
<evidence type="ECO:0000313" key="10">
    <source>
        <dbReference type="EMBL" id="HGB14603.1"/>
    </source>
</evidence>
<evidence type="ECO:0000256" key="7">
    <source>
        <dbReference type="ARBA" id="ARBA00023136"/>
    </source>
</evidence>
<evidence type="ECO:0000256" key="3">
    <source>
        <dbReference type="ARBA" id="ARBA00022475"/>
    </source>
</evidence>
<keyword evidence="4" id="KW-0997">Cell inner membrane</keyword>
<keyword evidence="5 8" id="KW-0812">Transmembrane</keyword>
<dbReference type="EMBL" id="DTHB01000042">
    <property type="protein sequence ID" value="HGB14603.1"/>
    <property type="molecule type" value="Genomic_DNA"/>
</dbReference>